<keyword evidence="1" id="KW-0547">Nucleotide-binding</keyword>
<dbReference type="PROSITE" id="PS50893">
    <property type="entry name" value="ABC_TRANSPORTER_2"/>
    <property type="match status" value="1"/>
</dbReference>
<protein>
    <submittedName>
        <fullName evidence="5">ABC-2 type transport system ATP-binding protein</fullName>
    </submittedName>
</protein>
<sequence>MTSPVGERIIHHMMNKAAVEVAGLHVRRGKTVVFDGTDLTIPQGEITGLLGPSGCGKTTLMRAIVGVQRVAAGTVTVLGEPAGSAQLRHRVAYGTQGAAVYGDLTVRQNLSYLAAVLKAPKGDVDRVIAEVGLGAQAGQLVESLSGGQTTRISLAMALIGSPELIVLDEPTVGLDPVLRVELWDLFRGLARRGVTMIVSSHVMDEALRCDRLVLMRSGRIIADTTPKALLAETGTADPDAAFLALIERDSRMQDRQPPGTTRRERREAAE</sequence>
<evidence type="ECO:0000256" key="3">
    <source>
        <dbReference type="SAM" id="MobiDB-lite"/>
    </source>
</evidence>
<dbReference type="InterPro" id="IPR003439">
    <property type="entry name" value="ABC_transporter-like_ATP-bd"/>
</dbReference>
<dbReference type="EMBL" id="JAVIZQ010000001">
    <property type="protein sequence ID" value="MDR6140457.1"/>
    <property type="molecule type" value="Genomic_DNA"/>
</dbReference>
<dbReference type="CDD" id="cd03230">
    <property type="entry name" value="ABC_DR_subfamily_A"/>
    <property type="match status" value="1"/>
</dbReference>
<dbReference type="PANTHER" id="PTHR43038:SF3">
    <property type="entry name" value="ABC TRANSPORTER G FAMILY MEMBER 20 ISOFORM X1"/>
    <property type="match status" value="1"/>
</dbReference>
<evidence type="ECO:0000256" key="2">
    <source>
        <dbReference type="ARBA" id="ARBA00022840"/>
    </source>
</evidence>
<dbReference type="SMART" id="SM00382">
    <property type="entry name" value="AAA"/>
    <property type="match status" value="1"/>
</dbReference>
<dbReference type="Pfam" id="PF00005">
    <property type="entry name" value="ABC_tran"/>
    <property type="match status" value="1"/>
</dbReference>
<proteinExistence type="predicted"/>
<evidence type="ECO:0000259" key="4">
    <source>
        <dbReference type="PROSITE" id="PS50893"/>
    </source>
</evidence>
<name>A0ABU1HKT6_9MICO</name>
<organism evidence="5 6">
    <name type="scientific">Microbacterium foliorum</name>
    <dbReference type="NCBI Taxonomy" id="104336"/>
    <lineage>
        <taxon>Bacteria</taxon>
        <taxon>Bacillati</taxon>
        <taxon>Actinomycetota</taxon>
        <taxon>Actinomycetes</taxon>
        <taxon>Micrococcales</taxon>
        <taxon>Microbacteriaceae</taxon>
        <taxon>Microbacterium</taxon>
    </lineage>
</organism>
<reference evidence="5 6" key="1">
    <citation type="submission" date="2023-08" db="EMBL/GenBank/DDBJ databases">
        <title>Functional and genomic diversity of the sorghum phyllosphere microbiome.</title>
        <authorList>
            <person name="Shade A."/>
        </authorList>
    </citation>
    <scope>NUCLEOTIDE SEQUENCE [LARGE SCALE GENOMIC DNA]</scope>
    <source>
        <strain evidence="5 6">SORGH_AS_0445</strain>
    </source>
</reference>
<dbReference type="PANTHER" id="PTHR43038">
    <property type="entry name" value="ATP-BINDING CASSETTE, SUB-FAMILY H, MEMBER 1"/>
    <property type="match status" value="1"/>
</dbReference>
<comment type="caution">
    <text evidence="5">The sequence shown here is derived from an EMBL/GenBank/DDBJ whole genome shotgun (WGS) entry which is preliminary data.</text>
</comment>
<gene>
    <name evidence="5" type="ORF">QE375_000011</name>
</gene>
<feature type="domain" description="ABC transporter" evidence="4">
    <location>
        <begin position="19"/>
        <end position="242"/>
    </location>
</feature>
<keyword evidence="2 5" id="KW-0067">ATP-binding</keyword>
<dbReference type="InterPro" id="IPR027417">
    <property type="entry name" value="P-loop_NTPase"/>
</dbReference>
<feature type="region of interest" description="Disordered" evidence="3">
    <location>
        <begin position="247"/>
        <end position="270"/>
    </location>
</feature>
<evidence type="ECO:0000313" key="6">
    <source>
        <dbReference type="Proteomes" id="UP001249291"/>
    </source>
</evidence>
<dbReference type="SUPFAM" id="SSF52540">
    <property type="entry name" value="P-loop containing nucleoside triphosphate hydrolases"/>
    <property type="match status" value="1"/>
</dbReference>
<dbReference type="Proteomes" id="UP001249291">
    <property type="component" value="Unassembled WGS sequence"/>
</dbReference>
<dbReference type="GO" id="GO:0005524">
    <property type="term" value="F:ATP binding"/>
    <property type="evidence" value="ECO:0007669"/>
    <property type="project" value="UniProtKB-KW"/>
</dbReference>
<evidence type="ECO:0000313" key="5">
    <source>
        <dbReference type="EMBL" id="MDR6140457.1"/>
    </source>
</evidence>
<dbReference type="Gene3D" id="3.40.50.300">
    <property type="entry name" value="P-loop containing nucleotide triphosphate hydrolases"/>
    <property type="match status" value="1"/>
</dbReference>
<keyword evidence="6" id="KW-1185">Reference proteome</keyword>
<feature type="compositionally biased region" description="Basic and acidic residues" evidence="3">
    <location>
        <begin position="261"/>
        <end position="270"/>
    </location>
</feature>
<dbReference type="InterPro" id="IPR003593">
    <property type="entry name" value="AAA+_ATPase"/>
</dbReference>
<accession>A0ABU1HKT6</accession>
<evidence type="ECO:0000256" key="1">
    <source>
        <dbReference type="ARBA" id="ARBA00022741"/>
    </source>
</evidence>